<organism evidence="2 3">
    <name type="scientific">Silurus meridionalis</name>
    <name type="common">Southern catfish</name>
    <name type="synonym">Silurus soldatovi meridionalis</name>
    <dbReference type="NCBI Taxonomy" id="175797"/>
    <lineage>
        <taxon>Eukaryota</taxon>
        <taxon>Metazoa</taxon>
        <taxon>Chordata</taxon>
        <taxon>Craniata</taxon>
        <taxon>Vertebrata</taxon>
        <taxon>Euteleostomi</taxon>
        <taxon>Actinopterygii</taxon>
        <taxon>Neopterygii</taxon>
        <taxon>Teleostei</taxon>
        <taxon>Ostariophysi</taxon>
        <taxon>Siluriformes</taxon>
        <taxon>Siluridae</taxon>
        <taxon>Silurus</taxon>
    </lineage>
</organism>
<keyword evidence="3" id="KW-1185">Reference proteome</keyword>
<dbReference type="AlphaFoldDB" id="A0A8T0BMT4"/>
<reference evidence="2" key="1">
    <citation type="submission" date="2020-08" db="EMBL/GenBank/DDBJ databases">
        <title>Chromosome-level assembly of Southern catfish (Silurus meridionalis) provides insights into visual adaptation to the nocturnal and benthic lifestyles.</title>
        <authorList>
            <person name="Zhang Y."/>
            <person name="Wang D."/>
            <person name="Peng Z."/>
        </authorList>
    </citation>
    <scope>NUCLEOTIDE SEQUENCE</scope>
    <source>
        <strain evidence="2">SWU-2019-XX</strain>
        <tissue evidence="2">Muscle</tissue>
    </source>
</reference>
<protein>
    <submittedName>
        <fullName evidence="2">Uncharacterized protein</fullName>
    </submittedName>
</protein>
<accession>A0A8T0BMT4</accession>
<comment type="caution">
    <text evidence="2">The sequence shown here is derived from an EMBL/GenBank/DDBJ whole genome shotgun (WGS) entry which is preliminary data.</text>
</comment>
<sequence>MYDCAFDVKQLRKRRISGRERSGEERSGAARRAERSGGEERGERRGEDRGEGAQEKGELECRTQLHNVHLHGSISAHGKAHATSLRLAFSELSARTQKKKKERKNDLGAYLAVIIDHRSYLLTARVSPSHGFSKRTWEMIILGIASSDFSELLSEWSRAACCTMVYRGALCIFRPWLNR</sequence>
<gene>
    <name evidence="2" type="ORF">HF521_017476</name>
</gene>
<evidence type="ECO:0000313" key="2">
    <source>
        <dbReference type="EMBL" id="KAF7708419.1"/>
    </source>
</evidence>
<proteinExistence type="predicted"/>
<feature type="compositionally biased region" description="Basic and acidic residues" evidence="1">
    <location>
        <begin position="17"/>
        <end position="58"/>
    </location>
</feature>
<evidence type="ECO:0000256" key="1">
    <source>
        <dbReference type="SAM" id="MobiDB-lite"/>
    </source>
</evidence>
<dbReference type="EMBL" id="JABFDY010000004">
    <property type="protein sequence ID" value="KAF7708419.1"/>
    <property type="molecule type" value="Genomic_DNA"/>
</dbReference>
<feature type="region of interest" description="Disordered" evidence="1">
    <location>
        <begin position="13"/>
        <end position="58"/>
    </location>
</feature>
<name>A0A8T0BMT4_SILME</name>
<evidence type="ECO:0000313" key="3">
    <source>
        <dbReference type="Proteomes" id="UP000606274"/>
    </source>
</evidence>
<dbReference type="Proteomes" id="UP000606274">
    <property type="component" value="Unassembled WGS sequence"/>
</dbReference>